<evidence type="ECO:0000313" key="3">
    <source>
        <dbReference type="Proteomes" id="UP001476583"/>
    </source>
</evidence>
<keyword evidence="1" id="KW-1133">Transmembrane helix</keyword>
<keyword evidence="1" id="KW-0812">Transmembrane</keyword>
<protein>
    <submittedName>
        <fullName evidence="2">DUF4824 family protein</fullName>
    </submittedName>
</protein>
<dbReference type="Pfam" id="PF16106">
    <property type="entry name" value="DUF4824"/>
    <property type="match status" value="1"/>
</dbReference>
<proteinExistence type="predicted"/>
<feature type="transmembrane region" description="Helical" evidence="1">
    <location>
        <begin position="7"/>
        <end position="27"/>
    </location>
</feature>
<accession>A0ABZ2RLI4</accession>
<keyword evidence="1" id="KW-0472">Membrane</keyword>
<name>A0ABZ2RLI4_ECTME</name>
<dbReference type="Proteomes" id="UP001476583">
    <property type="component" value="Chromosome"/>
</dbReference>
<dbReference type="EMBL" id="CP148074">
    <property type="protein sequence ID" value="WXL27638.1"/>
    <property type="molecule type" value="Genomic_DNA"/>
</dbReference>
<organism evidence="2 3">
    <name type="scientific">Ectopseudomonas mendocina</name>
    <name type="common">Pseudomonas mendocina</name>
    <dbReference type="NCBI Taxonomy" id="300"/>
    <lineage>
        <taxon>Bacteria</taxon>
        <taxon>Pseudomonadati</taxon>
        <taxon>Pseudomonadota</taxon>
        <taxon>Gammaproteobacteria</taxon>
        <taxon>Pseudomonadales</taxon>
        <taxon>Pseudomonadaceae</taxon>
        <taxon>Ectopseudomonas</taxon>
    </lineage>
</organism>
<keyword evidence="3" id="KW-1185">Reference proteome</keyword>
<sequence>MKLGSQLFLGIGLITAVNVAILSGVYLNRQMPADSVVELSERELAVAFGRGSYDFHTGAQLGLRYRWPTVDGAEQGIRADQLRRLGFDVSPEPASCNSLLLPRFSERKALLVLELNGDSYRAEVERGRQAQVVARQRLKAKPGSKMLARAIETADKDLEYQTMHASRLMVVDSGLDPIELRALYPDRTKYVLLPVKLRPGIRAAAGASGFCVPYASATQLNGAIHLPVGFRAELVRNQTEGSRADVKPFIAKIAFGKRLEPWILSMNRVMR</sequence>
<evidence type="ECO:0000313" key="2">
    <source>
        <dbReference type="EMBL" id="WXL27638.1"/>
    </source>
</evidence>
<reference evidence="2 3" key="1">
    <citation type="submission" date="2024-03" db="EMBL/GenBank/DDBJ databases">
        <title>Complete genome of BD2.</title>
        <authorList>
            <person name="Cao G."/>
        </authorList>
    </citation>
    <scope>NUCLEOTIDE SEQUENCE [LARGE SCALE GENOMIC DNA]</scope>
    <source>
        <strain evidence="2 3">BD2</strain>
    </source>
</reference>
<dbReference type="InterPro" id="IPR032249">
    <property type="entry name" value="DUF4824"/>
</dbReference>
<evidence type="ECO:0000256" key="1">
    <source>
        <dbReference type="SAM" id="Phobius"/>
    </source>
</evidence>
<gene>
    <name evidence="2" type="ORF">WG219_09350</name>
</gene>